<dbReference type="PANTHER" id="PTHR45436">
    <property type="entry name" value="SENSOR HISTIDINE KINASE YKOH"/>
    <property type="match status" value="1"/>
</dbReference>
<sequence>MSDHAAPVTARSSRRRGAHASANARPAPAFTASCLTACTLGGGWLLDRLEVVPAPAAVMAAGAVTGSLLWWSAVRSISARRGTARLRAEHEASLQKAEGGLRALGDVMVAVEKGRETIRWASSQVEKGEVPTGLRPPTVYPRTGDARLDAVNVVKETLEESWQAVMKAATHQRRMLNDRAELAEVFTSIAPRLQSLVNRSIAAITEAERTIEDPELLDAVFRVDHLLTQIRRDAESLAVLGGSAPSRDSAAVLVVTAVRRAVAEIPEYARVRVGPTGQRAAVPGYVSPNLVHLLAALMENATDFSHDKVEVFIHQAGTGIAIEVLDRGTGMSQEKREAVNRLLAAPETEDLRVRLREGKIGLLVAAQLARRHGITIELGPNIVGGTRAVVVIPPNLLVSADVPSDTSLSPRPRPFVPAAPSQQGHASPPAEAAAQRRRSLPSRSTGEATVPVGQDGKRALPRRSAANTRVPPASTQAPAGHPTSNLMADFQRSQTHGQQSAPPSGT</sequence>
<dbReference type="Pfam" id="PF02518">
    <property type="entry name" value="HATPase_c"/>
    <property type="match status" value="1"/>
</dbReference>
<protein>
    <recommendedName>
        <fullName evidence="2">histidine kinase</fullName>
        <ecNumber evidence="2">2.7.13.3</ecNumber>
    </recommendedName>
</protein>
<dbReference type="EC" id="2.7.13.3" evidence="2"/>
<comment type="catalytic activity">
    <reaction evidence="1">
        <text>ATP + protein L-histidine = ADP + protein N-phospho-L-histidine.</text>
        <dbReference type="EC" id="2.7.13.3"/>
    </reaction>
</comment>
<evidence type="ECO:0000259" key="7">
    <source>
        <dbReference type="SMART" id="SM00387"/>
    </source>
</evidence>
<dbReference type="SUPFAM" id="SSF55874">
    <property type="entry name" value="ATPase domain of HSP90 chaperone/DNA topoisomerase II/histidine kinase"/>
    <property type="match status" value="1"/>
</dbReference>
<dbReference type="InterPro" id="IPR036890">
    <property type="entry name" value="HATPase_C_sf"/>
</dbReference>
<dbReference type="RefSeq" id="WP_189891913.1">
    <property type="nucleotide sequence ID" value="NZ_BMVN01000030.1"/>
</dbReference>
<evidence type="ECO:0000256" key="5">
    <source>
        <dbReference type="ARBA" id="ARBA00022777"/>
    </source>
</evidence>
<dbReference type="Gene3D" id="3.30.565.10">
    <property type="entry name" value="Histidine kinase-like ATPase, C-terminal domain"/>
    <property type="match status" value="1"/>
</dbReference>
<proteinExistence type="predicted"/>
<keyword evidence="9" id="KW-1185">Reference proteome</keyword>
<evidence type="ECO:0000256" key="3">
    <source>
        <dbReference type="ARBA" id="ARBA00022553"/>
    </source>
</evidence>
<feature type="compositionally biased region" description="Polar residues" evidence="6">
    <location>
        <begin position="473"/>
        <end position="506"/>
    </location>
</feature>
<dbReference type="PANTHER" id="PTHR45436:SF5">
    <property type="entry name" value="SENSOR HISTIDINE KINASE TRCS"/>
    <property type="match status" value="1"/>
</dbReference>
<evidence type="ECO:0000256" key="4">
    <source>
        <dbReference type="ARBA" id="ARBA00022679"/>
    </source>
</evidence>
<comment type="caution">
    <text evidence="8">The sequence shown here is derived from an EMBL/GenBank/DDBJ whole genome shotgun (WGS) entry which is preliminary data.</text>
</comment>
<evidence type="ECO:0000256" key="2">
    <source>
        <dbReference type="ARBA" id="ARBA00012438"/>
    </source>
</evidence>
<evidence type="ECO:0000313" key="8">
    <source>
        <dbReference type="EMBL" id="GHA51707.1"/>
    </source>
</evidence>
<evidence type="ECO:0000313" key="9">
    <source>
        <dbReference type="Proteomes" id="UP000653644"/>
    </source>
</evidence>
<accession>A0ABQ3CZT9</accession>
<evidence type="ECO:0000256" key="6">
    <source>
        <dbReference type="SAM" id="MobiDB-lite"/>
    </source>
</evidence>
<dbReference type="InterPro" id="IPR050428">
    <property type="entry name" value="TCS_sensor_his_kinase"/>
</dbReference>
<feature type="domain" description="Histidine kinase/HSP90-like ATPase" evidence="7">
    <location>
        <begin position="285"/>
        <end position="396"/>
    </location>
</feature>
<name>A0ABQ3CZT9_9ACTN</name>
<dbReference type="EMBL" id="BMVN01000030">
    <property type="protein sequence ID" value="GHA51707.1"/>
    <property type="molecule type" value="Genomic_DNA"/>
</dbReference>
<keyword evidence="5" id="KW-0418">Kinase</keyword>
<reference evidence="9" key="1">
    <citation type="journal article" date="2019" name="Int. J. Syst. Evol. Microbiol.">
        <title>The Global Catalogue of Microorganisms (GCM) 10K type strain sequencing project: providing services to taxonomists for standard genome sequencing and annotation.</title>
        <authorList>
            <consortium name="The Broad Institute Genomics Platform"/>
            <consortium name="The Broad Institute Genome Sequencing Center for Infectious Disease"/>
            <person name="Wu L."/>
            <person name="Ma J."/>
        </authorList>
    </citation>
    <scope>NUCLEOTIDE SEQUENCE [LARGE SCALE GENOMIC DNA]</scope>
    <source>
        <strain evidence="9">JCM 4733</strain>
    </source>
</reference>
<keyword evidence="4" id="KW-0808">Transferase</keyword>
<organism evidence="8 9">
    <name type="scientific">Streptomyces canarius</name>
    <dbReference type="NCBI Taxonomy" id="285453"/>
    <lineage>
        <taxon>Bacteria</taxon>
        <taxon>Bacillati</taxon>
        <taxon>Actinomycetota</taxon>
        <taxon>Actinomycetes</taxon>
        <taxon>Kitasatosporales</taxon>
        <taxon>Streptomycetaceae</taxon>
        <taxon>Streptomyces</taxon>
    </lineage>
</organism>
<dbReference type="SMART" id="SM00387">
    <property type="entry name" value="HATPase_c"/>
    <property type="match status" value="1"/>
</dbReference>
<keyword evidence="3" id="KW-0597">Phosphoprotein</keyword>
<feature type="region of interest" description="Disordered" evidence="6">
    <location>
        <begin position="1"/>
        <end position="24"/>
    </location>
</feature>
<dbReference type="InterPro" id="IPR003594">
    <property type="entry name" value="HATPase_dom"/>
</dbReference>
<gene>
    <name evidence="8" type="ORF">GCM10010345_65350</name>
</gene>
<feature type="region of interest" description="Disordered" evidence="6">
    <location>
        <begin position="403"/>
        <end position="506"/>
    </location>
</feature>
<evidence type="ECO:0000256" key="1">
    <source>
        <dbReference type="ARBA" id="ARBA00000085"/>
    </source>
</evidence>
<dbReference type="Proteomes" id="UP000653644">
    <property type="component" value="Unassembled WGS sequence"/>
</dbReference>